<keyword evidence="2" id="KW-1185">Reference proteome</keyword>
<evidence type="ECO:0000313" key="1">
    <source>
        <dbReference type="EMBL" id="EEA84364.1"/>
    </source>
</evidence>
<organism evidence="1 2">
    <name type="scientific">Peptacetobacter hiranonis (strain DSM 13275 / JCM 10541 / KCTC 15199 / TO-931)</name>
    <name type="common">Clostridium hiranonis</name>
    <dbReference type="NCBI Taxonomy" id="500633"/>
    <lineage>
        <taxon>Bacteria</taxon>
        <taxon>Bacillati</taxon>
        <taxon>Bacillota</taxon>
        <taxon>Clostridia</taxon>
        <taxon>Peptostreptococcales</taxon>
        <taxon>Peptostreptococcaceae</taxon>
        <taxon>Peptacetobacter</taxon>
    </lineage>
</organism>
<reference evidence="1 2" key="2">
    <citation type="submission" date="2008-10" db="EMBL/GenBank/DDBJ databases">
        <title>Draft genome sequence of Clostridium hiranonis (DSM 13275).</title>
        <authorList>
            <person name="Sudarsanam P."/>
            <person name="Ley R."/>
            <person name="Guruge J."/>
            <person name="Turnbaugh P.J."/>
            <person name="Mahowald M."/>
            <person name="Liep D."/>
            <person name="Gordon J."/>
        </authorList>
    </citation>
    <scope>NUCLEOTIDE SEQUENCE [LARGE SCALE GENOMIC DNA]</scope>
    <source>
        <strain evidence="1 2">DSM 13275</strain>
    </source>
</reference>
<dbReference type="AlphaFoldDB" id="B6G1I0"/>
<proteinExistence type="predicted"/>
<protein>
    <submittedName>
        <fullName evidence="1">Uncharacterized protein</fullName>
    </submittedName>
</protein>
<dbReference type="Proteomes" id="UP000003178">
    <property type="component" value="Unassembled WGS sequence"/>
</dbReference>
<gene>
    <name evidence="1" type="ORF">CLOHIR_01987</name>
</gene>
<dbReference type="HOGENOM" id="CLU_1298005_0_0_9"/>
<comment type="caution">
    <text evidence="1">The sequence shown here is derived from an EMBL/GenBank/DDBJ whole genome shotgun (WGS) entry which is preliminary data.</text>
</comment>
<dbReference type="RefSeq" id="WP_006440848.1">
    <property type="nucleotide sequence ID" value="NZ_DS995359.1"/>
</dbReference>
<name>B6G1I0_PEPHT</name>
<sequence length="212" mass="24085">MSKKNNIDSELLELNKLKSVAPDYLVGNEVIYSEYLGFLNGTYGSLCGIFPTNTRLLFVSIQTNTKTKLFRKPKVVSEEINVGSVFYDNIENVQIQNDSDSPFSDLIFILKGKTSMNRLTLKNNDANKLYYELNQAIMGNLNSFYTTNTIYDTPQEDNNSNNKVNSNDKNKKIVKDLTKNLCDKTLQASKWGAKQIKNKGNKIIQDLKDKND</sequence>
<accession>B6G1I0</accession>
<dbReference type="EMBL" id="ABWP01000074">
    <property type="protein sequence ID" value="EEA84364.1"/>
    <property type="molecule type" value="Genomic_DNA"/>
</dbReference>
<reference evidence="1 2" key="1">
    <citation type="submission" date="2008-09" db="EMBL/GenBank/DDBJ databases">
        <authorList>
            <person name="Fulton L."/>
            <person name="Clifton S."/>
            <person name="Fulton B."/>
            <person name="Xu J."/>
            <person name="Minx P."/>
            <person name="Pepin K.H."/>
            <person name="Johnson M."/>
            <person name="Thiruvilangam P."/>
            <person name="Bhonagiri V."/>
            <person name="Nash W.E."/>
            <person name="Mardis E.R."/>
            <person name="Wilson R.K."/>
        </authorList>
    </citation>
    <scope>NUCLEOTIDE SEQUENCE [LARGE SCALE GENOMIC DNA]</scope>
    <source>
        <strain evidence="1 2">DSM 13275</strain>
    </source>
</reference>
<evidence type="ECO:0000313" key="2">
    <source>
        <dbReference type="Proteomes" id="UP000003178"/>
    </source>
</evidence>